<evidence type="ECO:0000256" key="3">
    <source>
        <dbReference type="ARBA" id="ARBA00022801"/>
    </source>
</evidence>
<dbReference type="InterPro" id="IPR010618">
    <property type="entry name" value="RPF"/>
</dbReference>
<evidence type="ECO:0000256" key="2">
    <source>
        <dbReference type="ARBA" id="ARBA00022729"/>
    </source>
</evidence>
<dbReference type="Pfam" id="PF06737">
    <property type="entry name" value="Transglycosylas"/>
    <property type="match status" value="1"/>
</dbReference>
<dbReference type="AlphaFoldDB" id="A0A542ZFC9"/>
<dbReference type="InterPro" id="IPR023346">
    <property type="entry name" value="Lysozyme-like_dom_sf"/>
</dbReference>
<dbReference type="Gene3D" id="2.20.230.10">
    <property type="entry name" value="Resuscitation-promoting factor rpfb"/>
    <property type="match status" value="1"/>
</dbReference>
<proteinExistence type="inferred from homology"/>
<evidence type="ECO:0000259" key="5">
    <source>
        <dbReference type="PROSITE" id="PS51109"/>
    </source>
</evidence>
<keyword evidence="3" id="KW-0378">Hydrolase</keyword>
<dbReference type="Gene3D" id="1.10.530.10">
    <property type="match status" value="1"/>
</dbReference>
<comment type="similarity">
    <text evidence="1">Belongs to the transglycosylase family. Rpf subfamily.</text>
</comment>
<keyword evidence="7" id="KW-1185">Reference proteome</keyword>
<dbReference type="CDD" id="cd13925">
    <property type="entry name" value="RPF"/>
    <property type="match status" value="1"/>
</dbReference>
<evidence type="ECO:0000256" key="4">
    <source>
        <dbReference type="SAM" id="SignalP"/>
    </source>
</evidence>
<dbReference type="SMART" id="SM01208">
    <property type="entry name" value="G5"/>
    <property type="match status" value="1"/>
</dbReference>
<evidence type="ECO:0000256" key="1">
    <source>
        <dbReference type="ARBA" id="ARBA00010830"/>
    </source>
</evidence>
<dbReference type="Proteomes" id="UP000319514">
    <property type="component" value="Unassembled WGS sequence"/>
</dbReference>
<reference evidence="6 7" key="1">
    <citation type="submission" date="2019-06" db="EMBL/GenBank/DDBJ databases">
        <title>Sequencing the genomes of 1000 actinobacteria strains.</title>
        <authorList>
            <person name="Klenk H.-P."/>
        </authorList>
    </citation>
    <scope>NUCLEOTIDE SEQUENCE [LARGE SCALE GENOMIC DNA]</scope>
    <source>
        <strain evidence="6 7">DSM 18082</strain>
    </source>
</reference>
<dbReference type="EMBL" id="VFOQ01000001">
    <property type="protein sequence ID" value="TQL59027.1"/>
    <property type="molecule type" value="Genomic_DNA"/>
</dbReference>
<dbReference type="PANTHER" id="PTHR39160">
    <property type="entry name" value="CELL WALL-BINDING PROTEIN YOCH"/>
    <property type="match status" value="1"/>
</dbReference>
<dbReference type="SUPFAM" id="SSF53955">
    <property type="entry name" value="Lysozyme-like"/>
    <property type="match status" value="1"/>
</dbReference>
<organism evidence="6 7">
    <name type="scientific">Oryzihumus leptocrescens</name>
    <dbReference type="NCBI Taxonomy" id="297536"/>
    <lineage>
        <taxon>Bacteria</taxon>
        <taxon>Bacillati</taxon>
        <taxon>Actinomycetota</taxon>
        <taxon>Actinomycetes</taxon>
        <taxon>Micrococcales</taxon>
        <taxon>Intrasporangiaceae</taxon>
        <taxon>Oryzihumus</taxon>
    </lineage>
</organism>
<keyword evidence="2 4" id="KW-0732">Signal</keyword>
<evidence type="ECO:0000313" key="6">
    <source>
        <dbReference type="EMBL" id="TQL59027.1"/>
    </source>
</evidence>
<dbReference type="GO" id="GO:0016787">
    <property type="term" value="F:hydrolase activity"/>
    <property type="evidence" value="ECO:0007669"/>
    <property type="project" value="UniProtKB-KW"/>
</dbReference>
<feature type="chain" id="PRO_5038426030" evidence="4">
    <location>
        <begin position="21"/>
        <end position="366"/>
    </location>
</feature>
<dbReference type="Pfam" id="PF07501">
    <property type="entry name" value="G5"/>
    <property type="match status" value="1"/>
</dbReference>
<evidence type="ECO:0000313" key="7">
    <source>
        <dbReference type="Proteomes" id="UP000319514"/>
    </source>
</evidence>
<dbReference type="InterPro" id="IPR007137">
    <property type="entry name" value="DUF348"/>
</dbReference>
<dbReference type="InterPro" id="IPR011098">
    <property type="entry name" value="G5_dom"/>
</dbReference>
<feature type="signal peptide" evidence="4">
    <location>
        <begin position="1"/>
        <end position="20"/>
    </location>
</feature>
<dbReference type="InterPro" id="IPR051933">
    <property type="entry name" value="Resuscitation_pf_RpfB"/>
</dbReference>
<dbReference type="Pfam" id="PF03990">
    <property type="entry name" value="DUF348"/>
    <property type="match status" value="3"/>
</dbReference>
<name>A0A542ZFC9_9MICO</name>
<comment type="caution">
    <text evidence="6">The sequence shown here is derived from an EMBL/GenBank/DDBJ whole genome shotgun (WGS) entry which is preliminary data.</text>
</comment>
<dbReference type="PROSITE" id="PS51109">
    <property type="entry name" value="G5"/>
    <property type="match status" value="1"/>
</dbReference>
<sequence>MITFPVRRIAQAAVVATAVAAAVGFTSFDKAVALSVDGKTSSVHTFGDNVGDLLAKQHITLGPHDTVAPSLNSPLHDGEKIAVRYGRVLSVTLDGKQKSYWTTATTVASALQQLGIRADGARLSVSRDMPLGRQGLSVTIGTPKDVTIKADGHTRTATTTGATVRDALAELKVPVGPIDKVKPGLGTPLTAQGTTITIDRLTQKTVTVTEPIAAPVTKRSDSSLTKGTTKTVTAGKAGSKRVTYAQTFVNGKLASRVAKSVTVVSQPVASVIAVGTKAPTTSSGPIPSSGGLNWAALAQCESGGNPRAVDPSGTYYGLYQFDQGTWNSVGGSGSPIDASSAEQTQRAQILYSRVGASAWPVCGKNL</sequence>
<gene>
    <name evidence="6" type="ORF">FB474_0372</name>
</gene>
<dbReference type="PANTHER" id="PTHR39160:SF4">
    <property type="entry name" value="RESUSCITATION-PROMOTING FACTOR RPFB"/>
    <property type="match status" value="1"/>
</dbReference>
<accession>A0A542ZFC9</accession>
<protein>
    <submittedName>
        <fullName evidence="6">Uncharacterized protein YabE (DUF348 family)</fullName>
    </submittedName>
</protein>
<feature type="domain" description="G5" evidence="5">
    <location>
        <begin position="198"/>
        <end position="278"/>
    </location>
</feature>